<evidence type="ECO:0000256" key="1">
    <source>
        <dbReference type="ARBA" id="ARBA00022729"/>
    </source>
</evidence>
<organism evidence="3 4">
    <name type="scientific">Pseudotamlana haliotis</name>
    <dbReference type="NCBI Taxonomy" id="2614804"/>
    <lineage>
        <taxon>Bacteria</taxon>
        <taxon>Pseudomonadati</taxon>
        <taxon>Bacteroidota</taxon>
        <taxon>Flavobacteriia</taxon>
        <taxon>Flavobacteriales</taxon>
        <taxon>Flavobacteriaceae</taxon>
        <taxon>Pseudotamlana</taxon>
    </lineage>
</organism>
<evidence type="ECO:0000259" key="2">
    <source>
        <dbReference type="Pfam" id="PF18962"/>
    </source>
</evidence>
<dbReference type="Proteomes" id="UP000441333">
    <property type="component" value="Unassembled WGS sequence"/>
</dbReference>
<dbReference type="EMBL" id="WAAT01000037">
    <property type="protein sequence ID" value="KAB1068299.1"/>
    <property type="molecule type" value="Genomic_DNA"/>
</dbReference>
<dbReference type="NCBIfam" id="TIGR04183">
    <property type="entry name" value="Por_Secre_tail"/>
    <property type="match status" value="1"/>
</dbReference>
<dbReference type="InterPro" id="IPR026444">
    <property type="entry name" value="Secre_tail"/>
</dbReference>
<gene>
    <name evidence="3" type="ORF">F6U93_06250</name>
</gene>
<name>A0A6N6MG11_9FLAO</name>
<keyword evidence="1" id="KW-0732">Signal</keyword>
<dbReference type="Gene3D" id="3.40.390.10">
    <property type="entry name" value="Collagenase (Catalytic Domain)"/>
    <property type="match status" value="1"/>
</dbReference>
<dbReference type="GO" id="GO:0008237">
    <property type="term" value="F:metallopeptidase activity"/>
    <property type="evidence" value="ECO:0007669"/>
    <property type="project" value="InterPro"/>
</dbReference>
<dbReference type="Gene3D" id="2.60.40.10">
    <property type="entry name" value="Immunoglobulins"/>
    <property type="match status" value="1"/>
</dbReference>
<dbReference type="Pfam" id="PF18962">
    <property type="entry name" value="Por_Secre_tail"/>
    <property type="match status" value="1"/>
</dbReference>
<comment type="caution">
    <text evidence="3">The sequence shown here is derived from an EMBL/GenBank/DDBJ whole genome shotgun (WGS) entry which is preliminary data.</text>
</comment>
<dbReference type="SUPFAM" id="SSF55486">
    <property type="entry name" value="Metalloproteases ('zincins'), catalytic domain"/>
    <property type="match status" value="1"/>
</dbReference>
<evidence type="ECO:0000313" key="4">
    <source>
        <dbReference type="Proteomes" id="UP000441333"/>
    </source>
</evidence>
<sequence>MGTMNNILSKIRLLFLMFFLSGLSVFSQGFLREIPLEQQVQASELVIEGKVIAKSAFWGADDNIYTKNTLEVYKVFKGDAVKTVDVITPGGTIGFDCQIVTHSLKLKVGDLGVFALRGSEVPGLDETLSYKAYSGVQGFYKYNLYNDAAHNPFTSKQGITSSFYKLISSYTKKSYSVVKTFNVAQETSKLNQAKSNLAPTGISFVPTSVSAGTRSIITITPASGSSGDFGATKGKVSFRDADTGGEDDQNNAVYVDALDSQILNWSTTSITVEVPAEAGTGNIRVTDASSNTIESTEDLRVTYALLNVNFSVNNGSGNMIYAYPTRLVNNDGSGGYEFQFETSFNADNVHSGAKADFIAALETWRCETGVNFGVGAVSSVDQVSMTDGVNIVRFDNGNELPDGTVGRTSYSFTLCLNNSDVINDSQVYPTDIDIVFDNETNWHFGAGFPGFEVDFQGVALHEIGHAHQLAHVINDTDDVMHYSTSAGEQIRDLSDDNKTAGHVVEARSEQSVPVASCFSGKSEMAGISNSNCTLSIGSHEIGHDALKLYPNPTKDWLYIQGASTVELEQIFVFDIGGRLILSKSFDQPSQEEILDLSGLTKGVYFVKLSAKSGELTEKVIVD</sequence>
<proteinExistence type="predicted"/>
<evidence type="ECO:0000313" key="3">
    <source>
        <dbReference type="EMBL" id="KAB1068299.1"/>
    </source>
</evidence>
<protein>
    <submittedName>
        <fullName evidence="3">T9SS type A sorting domain-containing protein</fullName>
    </submittedName>
</protein>
<feature type="domain" description="Secretion system C-terminal sorting" evidence="2">
    <location>
        <begin position="548"/>
        <end position="621"/>
    </location>
</feature>
<dbReference type="AlphaFoldDB" id="A0A6N6MG11"/>
<reference evidence="3 4" key="1">
    <citation type="submission" date="2019-09" db="EMBL/GenBank/DDBJ databases">
        <authorList>
            <person name="Cao W.R."/>
        </authorList>
    </citation>
    <scope>NUCLEOTIDE SEQUENCE [LARGE SCALE GENOMIC DNA]</scope>
    <source>
        <strain evidence="3 4">B1N29</strain>
    </source>
</reference>
<accession>A0A6N6MG11</accession>
<keyword evidence="4" id="KW-1185">Reference proteome</keyword>
<dbReference type="InterPro" id="IPR024079">
    <property type="entry name" value="MetalloPept_cat_dom_sf"/>
</dbReference>
<dbReference type="InterPro" id="IPR013783">
    <property type="entry name" value="Ig-like_fold"/>
</dbReference>